<dbReference type="AlphaFoldDB" id="A0A9P6KNF2"/>
<feature type="compositionally biased region" description="Pro residues" evidence="1">
    <location>
        <begin position="80"/>
        <end position="95"/>
    </location>
</feature>
<name>A0A9P6KNF2_9PLEO</name>
<evidence type="ECO:0000256" key="1">
    <source>
        <dbReference type="SAM" id="MobiDB-lite"/>
    </source>
</evidence>
<dbReference type="Proteomes" id="UP000756921">
    <property type="component" value="Unassembled WGS sequence"/>
</dbReference>
<sequence>MMLSAAAGLGRRDPCGGASQDAAVVYQPCTRAQSWELDRARALAGDGKPPVRFNDDDHDDDAILRGAAPARLATRTRPCQPFPPSLPPSLPPRPVEPSGRQRRTATLRLHADARHLLARAAQRPGTRQSGIGYPRPGLISISHELHLHASRASHPHWADAYGATGPAVVGQR</sequence>
<evidence type="ECO:0000313" key="2">
    <source>
        <dbReference type="EMBL" id="KAF9732686.1"/>
    </source>
</evidence>
<dbReference type="EMBL" id="WJXW01000010">
    <property type="protein sequence ID" value="KAF9732686.1"/>
    <property type="molecule type" value="Genomic_DNA"/>
</dbReference>
<feature type="region of interest" description="Disordered" evidence="1">
    <location>
        <begin position="68"/>
        <end position="102"/>
    </location>
</feature>
<comment type="caution">
    <text evidence="2">The sequence shown here is derived from an EMBL/GenBank/DDBJ whole genome shotgun (WGS) entry which is preliminary data.</text>
</comment>
<protein>
    <submittedName>
        <fullName evidence="2">Uncharacterized protein</fullName>
    </submittedName>
</protein>
<keyword evidence="3" id="KW-1185">Reference proteome</keyword>
<proteinExistence type="predicted"/>
<organism evidence="2 3">
    <name type="scientific">Paraphaeosphaeria minitans</name>
    <dbReference type="NCBI Taxonomy" id="565426"/>
    <lineage>
        <taxon>Eukaryota</taxon>
        <taxon>Fungi</taxon>
        <taxon>Dikarya</taxon>
        <taxon>Ascomycota</taxon>
        <taxon>Pezizomycotina</taxon>
        <taxon>Dothideomycetes</taxon>
        <taxon>Pleosporomycetidae</taxon>
        <taxon>Pleosporales</taxon>
        <taxon>Massarineae</taxon>
        <taxon>Didymosphaeriaceae</taxon>
        <taxon>Paraphaeosphaeria</taxon>
    </lineage>
</organism>
<accession>A0A9P6KNF2</accession>
<feature type="compositionally biased region" description="Low complexity" evidence="1">
    <location>
        <begin position="68"/>
        <end position="79"/>
    </location>
</feature>
<reference evidence="2" key="1">
    <citation type="journal article" date="2020" name="Mol. Plant Microbe Interact.">
        <title>Genome Sequence of the Biocontrol Agent Coniothyrium minitans strain Conio (IMI 134523).</title>
        <authorList>
            <person name="Patel D."/>
            <person name="Shittu T.A."/>
            <person name="Baroncelli R."/>
            <person name="Muthumeenakshi S."/>
            <person name="Osborne T.H."/>
            <person name="Janganan T.K."/>
            <person name="Sreenivasaprasad S."/>
        </authorList>
    </citation>
    <scope>NUCLEOTIDE SEQUENCE</scope>
    <source>
        <strain evidence="2">Conio</strain>
    </source>
</reference>
<evidence type="ECO:0000313" key="3">
    <source>
        <dbReference type="Proteomes" id="UP000756921"/>
    </source>
</evidence>
<gene>
    <name evidence="2" type="ORF">PMIN01_09544</name>
</gene>